<comment type="caution">
    <text evidence="1">The sequence shown here is derived from an EMBL/GenBank/DDBJ whole genome shotgun (WGS) entry which is preliminary data.</text>
</comment>
<proteinExistence type="predicted"/>
<dbReference type="Gene3D" id="1.10.10.10">
    <property type="entry name" value="Winged helix-like DNA-binding domain superfamily/Winged helix DNA-binding domain"/>
    <property type="match status" value="1"/>
</dbReference>
<organism evidence="1 2">
    <name type="scientific">Rhizobium puerariae</name>
    <dbReference type="NCBI Taxonomy" id="1585791"/>
    <lineage>
        <taxon>Bacteria</taxon>
        <taxon>Pseudomonadati</taxon>
        <taxon>Pseudomonadota</taxon>
        <taxon>Alphaproteobacteria</taxon>
        <taxon>Hyphomicrobiales</taxon>
        <taxon>Rhizobiaceae</taxon>
        <taxon>Rhizobium/Agrobacterium group</taxon>
        <taxon>Rhizobium</taxon>
    </lineage>
</organism>
<keyword evidence="2" id="KW-1185">Reference proteome</keyword>
<evidence type="ECO:0000313" key="1">
    <source>
        <dbReference type="EMBL" id="MFB9950260.1"/>
    </source>
</evidence>
<dbReference type="SUPFAM" id="SSF46689">
    <property type="entry name" value="Homeodomain-like"/>
    <property type="match status" value="1"/>
</dbReference>
<dbReference type="InterPro" id="IPR036388">
    <property type="entry name" value="WH-like_DNA-bd_sf"/>
</dbReference>
<dbReference type="Proteomes" id="UP001589692">
    <property type="component" value="Unassembled WGS sequence"/>
</dbReference>
<name>A0ABV6ALS3_9HYPH</name>
<accession>A0ABV6ALS3</accession>
<dbReference type="InterPro" id="IPR009057">
    <property type="entry name" value="Homeodomain-like_sf"/>
</dbReference>
<protein>
    <submittedName>
        <fullName evidence="1">Transposase</fullName>
    </submittedName>
</protein>
<reference evidence="1 2" key="1">
    <citation type="submission" date="2024-09" db="EMBL/GenBank/DDBJ databases">
        <authorList>
            <person name="Sun Q."/>
            <person name="Mori K."/>
        </authorList>
    </citation>
    <scope>NUCLEOTIDE SEQUENCE [LARGE SCALE GENOMIC DNA]</scope>
    <source>
        <strain evidence="1 2">TBRC 4938</strain>
    </source>
</reference>
<sequence length="120" mass="13352">MGKPHPIELRARVVAFVEEGNSHREAARHFRVSPRFVNNMMILHRSRGSVAPARQGRAPGGGKLMAHRQWIAERVAGDGDVTLDELCVELAGRSVMVHRATIGRFLQRLGLSNKKKPRGQ</sequence>
<gene>
    <name evidence="1" type="ORF">ACFFP0_15485</name>
</gene>
<dbReference type="EMBL" id="JBHMAA010000015">
    <property type="protein sequence ID" value="MFB9950260.1"/>
    <property type="molecule type" value="Genomic_DNA"/>
</dbReference>
<dbReference type="RefSeq" id="WP_377262315.1">
    <property type="nucleotide sequence ID" value="NZ_JBHMAA010000015.1"/>
</dbReference>
<evidence type="ECO:0000313" key="2">
    <source>
        <dbReference type="Proteomes" id="UP001589692"/>
    </source>
</evidence>